<proteinExistence type="predicted"/>
<protein>
    <submittedName>
        <fullName evidence="1">Uncharacterized protein</fullName>
    </submittedName>
</protein>
<sequence>MNLVSYQGAGRGSTVDNLYEAGNDEITSNFPFGASQYWPETLIQQLVQDLSVHRTLSESDEKYEQELVGYILRDAKKLFAIAAATEADCKWMLYVMRFFKENGFKDSELLAEFGAKCLWRVLVPVISTEKDSYDFSDRAILPFNKIRTINGCGAGSVVSEVSIREGHSKDSRPVSEWPKTFAVKQIVPPDVVERQRIINSWLNETGTLRRMNLGNNEHILRFITAFTWVTSVLKSHTF</sequence>
<gene>
    <name evidence="1" type="ORF">B0T24DRAFT_681890</name>
</gene>
<accession>A0AAE0N0U1</accession>
<dbReference type="EMBL" id="JAULSN010000007">
    <property type="protein sequence ID" value="KAK3366686.1"/>
    <property type="molecule type" value="Genomic_DNA"/>
</dbReference>
<evidence type="ECO:0000313" key="2">
    <source>
        <dbReference type="Proteomes" id="UP001287356"/>
    </source>
</evidence>
<dbReference type="AlphaFoldDB" id="A0AAE0N0U1"/>
<organism evidence="1 2">
    <name type="scientific">Lasiosphaeria ovina</name>
    <dbReference type="NCBI Taxonomy" id="92902"/>
    <lineage>
        <taxon>Eukaryota</taxon>
        <taxon>Fungi</taxon>
        <taxon>Dikarya</taxon>
        <taxon>Ascomycota</taxon>
        <taxon>Pezizomycotina</taxon>
        <taxon>Sordariomycetes</taxon>
        <taxon>Sordariomycetidae</taxon>
        <taxon>Sordariales</taxon>
        <taxon>Lasiosphaeriaceae</taxon>
        <taxon>Lasiosphaeria</taxon>
    </lineage>
</organism>
<reference evidence="1" key="1">
    <citation type="journal article" date="2023" name="Mol. Phylogenet. Evol.">
        <title>Genome-scale phylogeny and comparative genomics of the fungal order Sordariales.</title>
        <authorList>
            <person name="Hensen N."/>
            <person name="Bonometti L."/>
            <person name="Westerberg I."/>
            <person name="Brannstrom I.O."/>
            <person name="Guillou S."/>
            <person name="Cros-Aarteil S."/>
            <person name="Calhoun S."/>
            <person name="Haridas S."/>
            <person name="Kuo A."/>
            <person name="Mondo S."/>
            <person name="Pangilinan J."/>
            <person name="Riley R."/>
            <person name="LaButti K."/>
            <person name="Andreopoulos B."/>
            <person name="Lipzen A."/>
            <person name="Chen C."/>
            <person name="Yan M."/>
            <person name="Daum C."/>
            <person name="Ng V."/>
            <person name="Clum A."/>
            <person name="Steindorff A."/>
            <person name="Ohm R.A."/>
            <person name="Martin F."/>
            <person name="Silar P."/>
            <person name="Natvig D.O."/>
            <person name="Lalanne C."/>
            <person name="Gautier V."/>
            <person name="Ament-Velasquez S.L."/>
            <person name="Kruys A."/>
            <person name="Hutchinson M.I."/>
            <person name="Powell A.J."/>
            <person name="Barry K."/>
            <person name="Miller A.N."/>
            <person name="Grigoriev I.V."/>
            <person name="Debuchy R."/>
            <person name="Gladieux P."/>
            <person name="Hiltunen Thoren M."/>
            <person name="Johannesson H."/>
        </authorList>
    </citation>
    <scope>NUCLEOTIDE SEQUENCE</scope>
    <source>
        <strain evidence="1">CBS 958.72</strain>
    </source>
</reference>
<name>A0AAE0N0U1_9PEZI</name>
<dbReference type="Proteomes" id="UP001287356">
    <property type="component" value="Unassembled WGS sequence"/>
</dbReference>
<evidence type="ECO:0000313" key="1">
    <source>
        <dbReference type="EMBL" id="KAK3366686.1"/>
    </source>
</evidence>
<comment type="caution">
    <text evidence="1">The sequence shown here is derived from an EMBL/GenBank/DDBJ whole genome shotgun (WGS) entry which is preliminary data.</text>
</comment>
<keyword evidence="2" id="KW-1185">Reference proteome</keyword>
<reference evidence="1" key="2">
    <citation type="submission" date="2023-06" db="EMBL/GenBank/DDBJ databases">
        <authorList>
            <consortium name="Lawrence Berkeley National Laboratory"/>
            <person name="Haridas S."/>
            <person name="Hensen N."/>
            <person name="Bonometti L."/>
            <person name="Westerberg I."/>
            <person name="Brannstrom I.O."/>
            <person name="Guillou S."/>
            <person name="Cros-Aarteil S."/>
            <person name="Calhoun S."/>
            <person name="Kuo A."/>
            <person name="Mondo S."/>
            <person name="Pangilinan J."/>
            <person name="Riley R."/>
            <person name="Labutti K."/>
            <person name="Andreopoulos B."/>
            <person name="Lipzen A."/>
            <person name="Chen C."/>
            <person name="Yanf M."/>
            <person name="Daum C."/>
            <person name="Ng V."/>
            <person name="Clum A."/>
            <person name="Steindorff A."/>
            <person name="Ohm R."/>
            <person name="Martin F."/>
            <person name="Silar P."/>
            <person name="Natvig D."/>
            <person name="Lalanne C."/>
            <person name="Gautier V."/>
            <person name="Ament-Velasquez S.L."/>
            <person name="Kruys A."/>
            <person name="Hutchinson M.I."/>
            <person name="Powell A.J."/>
            <person name="Barry K."/>
            <person name="Miller A.N."/>
            <person name="Grigoriev I.V."/>
            <person name="Debuchy R."/>
            <person name="Gladieux P."/>
            <person name="Thoren M.H."/>
            <person name="Johannesson H."/>
        </authorList>
    </citation>
    <scope>NUCLEOTIDE SEQUENCE</scope>
    <source>
        <strain evidence="1">CBS 958.72</strain>
    </source>
</reference>